<accession>A0A7Y8KZ89</accession>
<keyword evidence="1" id="KW-0732">Signal</keyword>
<protein>
    <submittedName>
        <fullName evidence="4">PHB depolymerase family esterase</fullName>
    </submittedName>
</protein>
<dbReference type="Pfam" id="PF10503">
    <property type="entry name" value="Esterase_PHB"/>
    <property type="match status" value="1"/>
</dbReference>
<keyword evidence="2" id="KW-0378">Hydrolase</keyword>
<dbReference type="NCBIfam" id="TIGR01840">
    <property type="entry name" value="esterase_phb"/>
    <property type="match status" value="1"/>
</dbReference>
<evidence type="ECO:0000313" key="5">
    <source>
        <dbReference type="Proteomes" id="UP000545507"/>
    </source>
</evidence>
<comment type="caution">
    <text evidence="4">The sequence shown here is derived from an EMBL/GenBank/DDBJ whole genome shotgun (WGS) entry which is preliminary data.</text>
</comment>
<gene>
    <name evidence="4" type="ORF">F3K02_16900</name>
</gene>
<dbReference type="GO" id="GO:0005576">
    <property type="term" value="C:extracellular region"/>
    <property type="evidence" value="ECO:0007669"/>
    <property type="project" value="InterPro"/>
</dbReference>
<dbReference type="SUPFAM" id="SSF53474">
    <property type="entry name" value="alpha/beta-Hydrolases"/>
    <property type="match status" value="1"/>
</dbReference>
<dbReference type="GO" id="GO:0016787">
    <property type="term" value="F:hydrolase activity"/>
    <property type="evidence" value="ECO:0007669"/>
    <property type="project" value="UniProtKB-KW"/>
</dbReference>
<evidence type="ECO:0000313" key="4">
    <source>
        <dbReference type="EMBL" id="NWF46918.1"/>
    </source>
</evidence>
<dbReference type="PANTHER" id="PTHR43037">
    <property type="entry name" value="UNNAMED PRODUCT-RELATED"/>
    <property type="match status" value="1"/>
</dbReference>
<dbReference type="InterPro" id="IPR050955">
    <property type="entry name" value="Plant_Biomass_Hydrol_Est"/>
</dbReference>
<dbReference type="Proteomes" id="UP000545507">
    <property type="component" value="Unassembled WGS sequence"/>
</dbReference>
<dbReference type="AlphaFoldDB" id="A0A7Y8KZ89"/>
<reference evidence="4 5" key="1">
    <citation type="submission" date="2019-09" db="EMBL/GenBank/DDBJ databases">
        <title>Hydrogenophaga aromatica sp. nov., isolated from a para-xylene-degrading enrichment culture.</title>
        <authorList>
            <person name="Tancsics A."/>
            <person name="Banerjee S."/>
        </authorList>
    </citation>
    <scope>NUCLEOTIDE SEQUENCE [LARGE SCALE GENOMIC DNA]</scope>
    <source>
        <strain evidence="4 5">D2P1</strain>
    </source>
</reference>
<proteinExistence type="predicted"/>
<name>A0A7Y8KZ89_9BURK</name>
<sequence length="398" mass="41285">MNIQDTIERALKAAGLNTTSGPMRGVTETIRKALSSAGLGGATEPPRAAPGQSAPRDGDTIEVVAREVAGSAEAGTPTAPHPPVAKRSAAAKPAETAEGQFLVRSFSSAAGTRAYKLYLPPQAAKAPAKALPMVVMLHGCTQSADDFAAGTQMNRLADQHGFLVLYPEQAASANPSRCWNWFSPHDQVREGGEPALIAGMVQAVAAEQPVDPRRIYVAGLSAGAAMAVILGQTHPELFAAVGAHSGLPYAAAHDIPSAMAAMKGRVVMGRAHFPGTPEDPRRPATQAVPVIVFHGDRDHTVQQSNGDQIVSQALAAYASEAGKNGVKASSEEGSTDAGQRYTRTRHLAADGRCLVEAWALHGAGHAWSGGNAEGSFTDQKGPDASAEMLRFFLAQPAA</sequence>
<keyword evidence="5" id="KW-1185">Reference proteome</keyword>
<evidence type="ECO:0000256" key="2">
    <source>
        <dbReference type="ARBA" id="ARBA00022801"/>
    </source>
</evidence>
<organism evidence="4 5">
    <name type="scientific">Hydrogenophaga aromaticivorans</name>
    <dbReference type="NCBI Taxonomy" id="2610898"/>
    <lineage>
        <taxon>Bacteria</taxon>
        <taxon>Pseudomonadati</taxon>
        <taxon>Pseudomonadota</taxon>
        <taxon>Betaproteobacteria</taxon>
        <taxon>Burkholderiales</taxon>
        <taxon>Comamonadaceae</taxon>
        <taxon>Hydrogenophaga</taxon>
    </lineage>
</organism>
<dbReference type="PANTHER" id="PTHR43037:SF1">
    <property type="entry name" value="BLL1128 PROTEIN"/>
    <property type="match status" value="1"/>
</dbReference>
<dbReference type="EMBL" id="VYGV01000016">
    <property type="protein sequence ID" value="NWF46918.1"/>
    <property type="molecule type" value="Genomic_DNA"/>
</dbReference>
<dbReference type="RefSeq" id="WP_177136828.1">
    <property type="nucleotide sequence ID" value="NZ_VYGV01000016.1"/>
</dbReference>
<dbReference type="InterPro" id="IPR010126">
    <property type="entry name" value="Esterase_phb"/>
</dbReference>
<evidence type="ECO:0000256" key="1">
    <source>
        <dbReference type="ARBA" id="ARBA00022729"/>
    </source>
</evidence>
<dbReference type="InterPro" id="IPR029058">
    <property type="entry name" value="AB_hydrolase_fold"/>
</dbReference>
<feature type="region of interest" description="Disordered" evidence="3">
    <location>
        <begin position="37"/>
        <end position="57"/>
    </location>
</feature>
<feature type="region of interest" description="Disordered" evidence="3">
    <location>
        <begin position="71"/>
        <end position="92"/>
    </location>
</feature>
<dbReference type="Gene3D" id="3.40.50.1820">
    <property type="entry name" value="alpha/beta hydrolase"/>
    <property type="match status" value="1"/>
</dbReference>
<evidence type="ECO:0000256" key="3">
    <source>
        <dbReference type="SAM" id="MobiDB-lite"/>
    </source>
</evidence>